<name>A0A8X6HJM2_TRICU</name>
<keyword evidence="2" id="KW-1185">Reference proteome</keyword>
<evidence type="ECO:0000313" key="2">
    <source>
        <dbReference type="Proteomes" id="UP000887116"/>
    </source>
</evidence>
<comment type="caution">
    <text evidence="1">The sequence shown here is derived from an EMBL/GenBank/DDBJ whole genome shotgun (WGS) entry which is preliminary data.</text>
</comment>
<accession>A0A8X6HJM2</accession>
<dbReference type="Proteomes" id="UP000887116">
    <property type="component" value="Unassembled WGS sequence"/>
</dbReference>
<gene>
    <name evidence="1" type="ORF">TNCT_674271</name>
</gene>
<organism evidence="1 2">
    <name type="scientific">Trichonephila clavata</name>
    <name type="common">Joro spider</name>
    <name type="synonym">Nephila clavata</name>
    <dbReference type="NCBI Taxonomy" id="2740835"/>
    <lineage>
        <taxon>Eukaryota</taxon>
        <taxon>Metazoa</taxon>
        <taxon>Ecdysozoa</taxon>
        <taxon>Arthropoda</taxon>
        <taxon>Chelicerata</taxon>
        <taxon>Arachnida</taxon>
        <taxon>Araneae</taxon>
        <taxon>Araneomorphae</taxon>
        <taxon>Entelegynae</taxon>
        <taxon>Araneoidea</taxon>
        <taxon>Nephilidae</taxon>
        <taxon>Trichonephila</taxon>
    </lineage>
</organism>
<protein>
    <submittedName>
        <fullName evidence="1">Uncharacterized protein</fullName>
    </submittedName>
</protein>
<proteinExistence type="predicted"/>
<dbReference type="EMBL" id="BMAO01038410">
    <property type="protein sequence ID" value="GFR24778.1"/>
    <property type="molecule type" value="Genomic_DNA"/>
</dbReference>
<evidence type="ECO:0000313" key="1">
    <source>
        <dbReference type="EMBL" id="GFR24778.1"/>
    </source>
</evidence>
<sequence>MSTFFKQAPSVNFSKLQTNPITCIEIRHGSSFTWSYFQQNACCSSGTQIVLKTSVYVPACFYLKGEKSRRWGAGGQLTSKGGVYPLLLTSFGNHLSKPLLALNFK</sequence>
<reference evidence="1" key="1">
    <citation type="submission" date="2020-07" db="EMBL/GenBank/DDBJ databases">
        <title>Multicomponent nature underlies the extraordinary mechanical properties of spider dragline silk.</title>
        <authorList>
            <person name="Kono N."/>
            <person name="Nakamura H."/>
            <person name="Mori M."/>
            <person name="Yoshida Y."/>
            <person name="Ohtoshi R."/>
            <person name="Malay A.D."/>
            <person name="Moran D.A.P."/>
            <person name="Tomita M."/>
            <person name="Numata K."/>
            <person name="Arakawa K."/>
        </authorList>
    </citation>
    <scope>NUCLEOTIDE SEQUENCE</scope>
</reference>
<dbReference type="AlphaFoldDB" id="A0A8X6HJM2"/>